<dbReference type="SUPFAM" id="SSF53098">
    <property type="entry name" value="Ribonuclease H-like"/>
    <property type="match status" value="1"/>
</dbReference>
<dbReference type="PANTHER" id="PTHR47723">
    <property type="entry name" value="OS05G0353850 PROTEIN"/>
    <property type="match status" value="1"/>
</dbReference>
<evidence type="ECO:0000313" key="3">
    <source>
        <dbReference type="Proteomes" id="UP001358586"/>
    </source>
</evidence>
<dbReference type="InterPro" id="IPR044730">
    <property type="entry name" value="RNase_H-like_dom_plant"/>
</dbReference>
<dbReference type="PANTHER" id="PTHR47723:SF19">
    <property type="entry name" value="POLYNUCLEOTIDYL TRANSFERASE, RIBONUCLEASE H-LIKE SUPERFAMILY PROTEIN"/>
    <property type="match status" value="1"/>
</dbReference>
<sequence>MARAILTFCSLDGRLINNDYNYYIDWIEESIRLLDKKAIVYFITTLWNSWNNRNNFIFHGKEEYARVIWERDITLSKDFHIHNMVNKLMLPLSPSPKKWEKPLRGIVKINFDAAVSNTKTGFGVIARDSEGFFIGGGFGFKNEEMTSDWTELYAFEESLKIARLLNVTKATLETDCTTLTNRIKKRRDDISLMGYLINNFLQNMDRFNNVVVNWDNRNCNKVADFLSNYAIPNEGYLVFGMDYPTVIHNLVIDDVIN</sequence>
<dbReference type="InterPro" id="IPR012337">
    <property type="entry name" value="RNaseH-like_sf"/>
</dbReference>
<keyword evidence="3" id="KW-1185">Reference proteome</keyword>
<accession>A0ABR0P3V4</accession>
<dbReference type="EMBL" id="JARKNE010000008">
    <property type="protein sequence ID" value="KAK5812141.1"/>
    <property type="molecule type" value="Genomic_DNA"/>
</dbReference>
<proteinExistence type="predicted"/>
<evidence type="ECO:0000313" key="2">
    <source>
        <dbReference type="EMBL" id="KAK5812141.1"/>
    </source>
</evidence>
<dbReference type="Gene3D" id="3.30.420.10">
    <property type="entry name" value="Ribonuclease H-like superfamily/Ribonuclease H"/>
    <property type="match status" value="1"/>
</dbReference>
<dbReference type="InterPro" id="IPR002156">
    <property type="entry name" value="RNaseH_domain"/>
</dbReference>
<gene>
    <name evidence="2" type="ORF">PVK06_027552</name>
</gene>
<organism evidence="2 3">
    <name type="scientific">Gossypium arboreum</name>
    <name type="common">Tree cotton</name>
    <name type="synonym">Gossypium nanking</name>
    <dbReference type="NCBI Taxonomy" id="29729"/>
    <lineage>
        <taxon>Eukaryota</taxon>
        <taxon>Viridiplantae</taxon>
        <taxon>Streptophyta</taxon>
        <taxon>Embryophyta</taxon>
        <taxon>Tracheophyta</taxon>
        <taxon>Spermatophyta</taxon>
        <taxon>Magnoliopsida</taxon>
        <taxon>eudicotyledons</taxon>
        <taxon>Gunneridae</taxon>
        <taxon>Pentapetalae</taxon>
        <taxon>rosids</taxon>
        <taxon>malvids</taxon>
        <taxon>Malvales</taxon>
        <taxon>Malvaceae</taxon>
        <taxon>Malvoideae</taxon>
        <taxon>Gossypium</taxon>
    </lineage>
</organism>
<dbReference type="InterPro" id="IPR036397">
    <property type="entry name" value="RNaseH_sf"/>
</dbReference>
<name>A0ABR0P3V4_GOSAR</name>
<dbReference type="InterPro" id="IPR053151">
    <property type="entry name" value="RNase_H-like"/>
</dbReference>
<evidence type="ECO:0000259" key="1">
    <source>
        <dbReference type="Pfam" id="PF13456"/>
    </source>
</evidence>
<dbReference type="Pfam" id="PF13456">
    <property type="entry name" value="RVT_3"/>
    <property type="match status" value="1"/>
</dbReference>
<comment type="caution">
    <text evidence="2">The sequence shown here is derived from an EMBL/GenBank/DDBJ whole genome shotgun (WGS) entry which is preliminary data.</text>
</comment>
<feature type="domain" description="RNase H type-1" evidence="1">
    <location>
        <begin position="110"/>
        <end position="230"/>
    </location>
</feature>
<protein>
    <recommendedName>
        <fullName evidence="1">RNase H type-1 domain-containing protein</fullName>
    </recommendedName>
</protein>
<dbReference type="Proteomes" id="UP001358586">
    <property type="component" value="Chromosome 8"/>
</dbReference>
<reference evidence="2 3" key="1">
    <citation type="submission" date="2023-03" db="EMBL/GenBank/DDBJ databases">
        <title>WGS of Gossypium arboreum.</title>
        <authorList>
            <person name="Yu D."/>
        </authorList>
    </citation>
    <scope>NUCLEOTIDE SEQUENCE [LARGE SCALE GENOMIC DNA]</scope>
    <source>
        <tissue evidence="2">Leaf</tissue>
    </source>
</reference>
<dbReference type="CDD" id="cd06222">
    <property type="entry name" value="RNase_H_like"/>
    <property type="match status" value="1"/>
</dbReference>